<protein>
    <submittedName>
        <fullName evidence="4">TetR/AcrR family transcriptional regulator</fullName>
    </submittedName>
</protein>
<evidence type="ECO:0000259" key="3">
    <source>
        <dbReference type="PROSITE" id="PS50977"/>
    </source>
</evidence>
<dbReference type="Gene3D" id="1.10.357.10">
    <property type="entry name" value="Tetracycline Repressor, domain 2"/>
    <property type="match status" value="1"/>
</dbReference>
<dbReference type="SUPFAM" id="SSF48498">
    <property type="entry name" value="Tetracyclin repressor-like, C-terminal domain"/>
    <property type="match status" value="1"/>
</dbReference>
<name>A0A430JBK3_9BACL</name>
<dbReference type="PANTHER" id="PTHR43479:SF11">
    <property type="entry name" value="ACREF_ENVCD OPERON REPRESSOR-RELATED"/>
    <property type="match status" value="1"/>
</dbReference>
<dbReference type="PROSITE" id="PS01081">
    <property type="entry name" value="HTH_TETR_1"/>
    <property type="match status" value="1"/>
</dbReference>
<dbReference type="PROSITE" id="PS50977">
    <property type="entry name" value="HTH_TETR_2"/>
    <property type="match status" value="1"/>
</dbReference>
<comment type="caution">
    <text evidence="4">The sequence shown here is derived from an EMBL/GenBank/DDBJ whole genome shotgun (WGS) entry which is preliminary data.</text>
</comment>
<dbReference type="InterPro" id="IPR023772">
    <property type="entry name" value="DNA-bd_HTH_TetR-type_CS"/>
</dbReference>
<dbReference type="InterPro" id="IPR009057">
    <property type="entry name" value="Homeodomain-like_sf"/>
</dbReference>
<dbReference type="PRINTS" id="PR00455">
    <property type="entry name" value="HTHTETR"/>
</dbReference>
<dbReference type="InterPro" id="IPR036271">
    <property type="entry name" value="Tet_transcr_reg_TetR-rel_C_sf"/>
</dbReference>
<reference evidence="4 5" key="1">
    <citation type="submission" date="2018-12" db="EMBL/GenBank/DDBJ databases">
        <title>Bacillus ochoae sp. nov., Paenibacillus whitsoniae sp. nov., Paenibacillus spiritus sp. nov. Isolated from the Mars Exploration Rover during spacecraft assembly.</title>
        <authorList>
            <person name="Seuylemezian A."/>
            <person name="Vaishampayan P."/>
        </authorList>
    </citation>
    <scope>NUCLEOTIDE SEQUENCE [LARGE SCALE GENOMIC DNA]</scope>
    <source>
        <strain evidence="4 5">MER 54</strain>
    </source>
</reference>
<accession>A0A430JBK3</accession>
<dbReference type="Gene3D" id="1.10.10.60">
    <property type="entry name" value="Homeodomain-like"/>
    <property type="match status" value="1"/>
</dbReference>
<evidence type="ECO:0000256" key="1">
    <source>
        <dbReference type="ARBA" id="ARBA00023125"/>
    </source>
</evidence>
<dbReference type="InterPro" id="IPR050624">
    <property type="entry name" value="HTH-type_Tx_Regulator"/>
</dbReference>
<dbReference type="Pfam" id="PF17932">
    <property type="entry name" value="TetR_C_24"/>
    <property type="match status" value="1"/>
</dbReference>
<dbReference type="PANTHER" id="PTHR43479">
    <property type="entry name" value="ACREF/ENVCD OPERON REPRESSOR-RELATED"/>
    <property type="match status" value="1"/>
</dbReference>
<proteinExistence type="predicted"/>
<dbReference type="InterPro" id="IPR001647">
    <property type="entry name" value="HTH_TetR"/>
</dbReference>
<dbReference type="Proteomes" id="UP000276128">
    <property type="component" value="Unassembled WGS sequence"/>
</dbReference>
<dbReference type="RefSeq" id="WP_126142538.1">
    <property type="nucleotide sequence ID" value="NZ_RXHU01000051.1"/>
</dbReference>
<keyword evidence="1 2" id="KW-0238">DNA-binding</keyword>
<gene>
    <name evidence="4" type="ORF">EJQ19_17535</name>
</gene>
<sequence>MRMDAKKALILDSAKKSFALFGYKATTMDHIAKIAAVGKATIYSFFTNKEDLLREIVQGIIAEMRKAADEAIGKGTTSSEKIHEALYAILIFRKEHELLIQLSHEVQQFGNPITAEVLGSIETEVVNYISEHIERGIAAGTMKACDPKLTAFLILKLYVALVFDWEKQNEPLSNERVLELLQLYFGNFLQV</sequence>
<evidence type="ECO:0000313" key="5">
    <source>
        <dbReference type="Proteomes" id="UP000276128"/>
    </source>
</evidence>
<keyword evidence="5" id="KW-1185">Reference proteome</keyword>
<dbReference type="EMBL" id="RXHU01000051">
    <property type="protein sequence ID" value="RTE08420.1"/>
    <property type="molecule type" value="Genomic_DNA"/>
</dbReference>
<dbReference type="InterPro" id="IPR041490">
    <property type="entry name" value="KstR2_TetR_C"/>
</dbReference>
<dbReference type="Pfam" id="PF00440">
    <property type="entry name" value="TetR_N"/>
    <property type="match status" value="1"/>
</dbReference>
<dbReference type="GO" id="GO:0003677">
    <property type="term" value="F:DNA binding"/>
    <property type="evidence" value="ECO:0007669"/>
    <property type="project" value="UniProtKB-UniRule"/>
</dbReference>
<organism evidence="4 5">
    <name type="scientific">Paenibacillus whitsoniae</name>
    <dbReference type="NCBI Taxonomy" id="2496558"/>
    <lineage>
        <taxon>Bacteria</taxon>
        <taxon>Bacillati</taxon>
        <taxon>Bacillota</taxon>
        <taxon>Bacilli</taxon>
        <taxon>Bacillales</taxon>
        <taxon>Paenibacillaceae</taxon>
        <taxon>Paenibacillus</taxon>
    </lineage>
</organism>
<dbReference type="SUPFAM" id="SSF46689">
    <property type="entry name" value="Homeodomain-like"/>
    <property type="match status" value="1"/>
</dbReference>
<evidence type="ECO:0000256" key="2">
    <source>
        <dbReference type="PROSITE-ProRule" id="PRU00335"/>
    </source>
</evidence>
<evidence type="ECO:0000313" key="4">
    <source>
        <dbReference type="EMBL" id="RTE08420.1"/>
    </source>
</evidence>
<dbReference type="AlphaFoldDB" id="A0A430JBK3"/>
<dbReference type="OrthoDB" id="9812484at2"/>
<feature type="DNA-binding region" description="H-T-H motif" evidence="2">
    <location>
        <begin position="27"/>
        <end position="46"/>
    </location>
</feature>
<feature type="domain" description="HTH tetR-type" evidence="3">
    <location>
        <begin position="4"/>
        <end position="64"/>
    </location>
</feature>